<dbReference type="PANTHER" id="PTHR30213">
    <property type="entry name" value="INNER MEMBRANE PROTEIN YHJD"/>
    <property type="match status" value="1"/>
</dbReference>
<comment type="subcellular location">
    <subcellularLocation>
        <location evidence="1">Cell membrane</location>
        <topology evidence="1">Multi-pass membrane protein</topology>
    </subcellularLocation>
</comment>
<evidence type="ECO:0000256" key="1">
    <source>
        <dbReference type="ARBA" id="ARBA00004651"/>
    </source>
</evidence>
<name>A0A9D2MBG6_9FIRM</name>
<protein>
    <submittedName>
        <fullName evidence="7">YihY/virulence factor BrkB family protein</fullName>
    </submittedName>
</protein>
<organism evidence="7 8">
    <name type="scientific">Candidatus Flavonifractor intestinipullorum</name>
    <dbReference type="NCBI Taxonomy" id="2838587"/>
    <lineage>
        <taxon>Bacteria</taxon>
        <taxon>Bacillati</taxon>
        <taxon>Bacillota</taxon>
        <taxon>Clostridia</taxon>
        <taxon>Eubacteriales</taxon>
        <taxon>Oscillospiraceae</taxon>
        <taxon>Flavonifractor</taxon>
    </lineage>
</organism>
<feature type="transmembrane region" description="Helical" evidence="6">
    <location>
        <begin position="208"/>
        <end position="232"/>
    </location>
</feature>
<comment type="caution">
    <text evidence="7">The sequence shown here is derived from an EMBL/GenBank/DDBJ whole genome shotgun (WGS) entry which is preliminary data.</text>
</comment>
<evidence type="ECO:0000313" key="7">
    <source>
        <dbReference type="EMBL" id="HJB57125.1"/>
    </source>
</evidence>
<keyword evidence="2" id="KW-1003">Cell membrane</keyword>
<dbReference type="GO" id="GO:0005886">
    <property type="term" value="C:plasma membrane"/>
    <property type="evidence" value="ECO:0007669"/>
    <property type="project" value="UniProtKB-SubCell"/>
</dbReference>
<feature type="transmembrane region" description="Helical" evidence="6">
    <location>
        <begin position="132"/>
        <end position="158"/>
    </location>
</feature>
<evidence type="ECO:0000256" key="5">
    <source>
        <dbReference type="ARBA" id="ARBA00023136"/>
    </source>
</evidence>
<dbReference type="EMBL" id="DWYC01000053">
    <property type="protein sequence ID" value="HJB57125.1"/>
    <property type="molecule type" value="Genomic_DNA"/>
</dbReference>
<evidence type="ECO:0000256" key="6">
    <source>
        <dbReference type="SAM" id="Phobius"/>
    </source>
</evidence>
<dbReference type="PIRSF" id="PIRSF035875">
    <property type="entry name" value="RNase_BN"/>
    <property type="match status" value="1"/>
</dbReference>
<keyword evidence="5 6" id="KW-0472">Membrane</keyword>
<dbReference type="PANTHER" id="PTHR30213:SF0">
    <property type="entry name" value="UPF0761 MEMBRANE PROTEIN YIHY"/>
    <property type="match status" value="1"/>
</dbReference>
<dbReference type="NCBIfam" id="TIGR00765">
    <property type="entry name" value="yihY_not_rbn"/>
    <property type="match status" value="1"/>
</dbReference>
<evidence type="ECO:0000256" key="3">
    <source>
        <dbReference type="ARBA" id="ARBA00022692"/>
    </source>
</evidence>
<sequence>MDRVLRWKPVHFVMELVELYFQKRVSRAAAELAYFLILSFFPALICIQSFVGRLNLDADTLLHALAPVIPQDSLGVLTDYLTYIARNQSDAMLLGGVVMLLFSASAAFRALMNVMDDIYDRQGEGGLRRVAASVVCSVLLLATIYLSILVVLTGEWLLELAARFLRIDVLRLLWSWQSVRFLMLFGMVLLFILLVYRMAAPRGKPRAPVLTGAVLAAAALVGTSMLFSWFIGMSSRYALVYGSLASVIILLVWLYLCGNIIILGNVFNCVWYTHKKKRYLQRIKREERFSD</sequence>
<keyword evidence="4 6" id="KW-1133">Transmembrane helix</keyword>
<dbReference type="InterPro" id="IPR017039">
    <property type="entry name" value="Virul_fac_BrkB"/>
</dbReference>
<reference evidence="7" key="1">
    <citation type="journal article" date="2021" name="PeerJ">
        <title>Extensive microbial diversity within the chicken gut microbiome revealed by metagenomics and culture.</title>
        <authorList>
            <person name="Gilroy R."/>
            <person name="Ravi A."/>
            <person name="Getino M."/>
            <person name="Pursley I."/>
            <person name="Horton D.L."/>
            <person name="Alikhan N.F."/>
            <person name="Baker D."/>
            <person name="Gharbi K."/>
            <person name="Hall N."/>
            <person name="Watson M."/>
            <person name="Adriaenssens E.M."/>
            <person name="Foster-Nyarko E."/>
            <person name="Jarju S."/>
            <person name="Secka A."/>
            <person name="Antonio M."/>
            <person name="Oren A."/>
            <person name="Chaudhuri R.R."/>
            <person name="La Ragione R."/>
            <person name="Hildebrand F."/>
            <person name="Pallen M.J."/>
        </authorList>
    </citation>
    <scope>NUCLEOTIDE SEQUENCE</scope>
    <source>
        <strain evidence="7">CHK189-11263</strain>
    </source>
</reference>
<evidence type="ECO:0000256" key="4">
    <source>
        <dbReference type="ARBA" id="ARBA00022989"/>
    </source>
</evidence>
<proteinExistence type="predicted"/>
<keyword evidence="3 6" id="KW-0812">Transmembrane</keyword>
<feature type="transmembrane region" description="Helical" evidence="6">
    <location>
        <begin position="32"/>
        <end position="51"/>
    </location>
</feature>
<feature type="transmembrane region" description="Helical" evidence="6">
    <location>
        <begin position="91"/>
        <end position="111"/>
    </location>
</feature>
<evidence type="ECO:0000256" key="2">
    <source>
        <dbReference type="ARBA" id="ARBA00022475"/>
    </source>
</evidence>
<gene>
    <name evidence="7" type="ORF">H9714_06200</name>
</gene>
<feature type="transmembrane region" description="Helical" evidence="6">
    <location>
        <begin position="244"/>
        <end position="272"/>
    </location>
</feature>
<dbReference type="Pfam" id="PF03631">
    <property type="entry name" value="Virul_fac_BrkB"/>
    <property type="match status" value="1"/>
</dbReference>
<dbReference type="Proteomes" id="UP000824208">
    <property type="component" value="Unassembled WGS sequence"/>
</dbReference>
<reference evidence="7" key="2">
    <citation type="submission" date="2021-04" db="EMBL/GenBank/DDBJ databases">
        <authorList>
            <person name="Gilroy R."/>
        </authorList>
    </citation>
    <scope>NUCLEOTIDE SEQUENCE</scope>
    <source>
        <strain evidence="7">CHK189-11263</strain>
    </source>
</reference>
<dbReference type="AlphaFoldDB" id="A0A9D2MBG6"/>
<accession>A0A9D2MBG6</accession>
<evidence type="ECO:0000313" key="8">
    <source>
        <dbReference type="Proteomes" id="UP000824208"/>
    </source>
</evidence>
<feature type="transmembrane region" description="Helical" evidence="6">
    <location>
        <begin position="178"/>
        <end position="196"/>
    </location>
</feature>